<evidence type="ECO:0000313" key="1">
    <source>
        <dbReference type="EMBL" id="WDH84315.1"/>
    </source>
</evidence>
<dbReference type="Proteomes" id="UP001220962">
    <property type="component" value="Chromosome"/>
</dbReference>
<proteinExistence type="predicted"/>
<gene>
    <name evidence="1" type="ORF">PUW23_08940</name>
    <name evidence="2" type="ORF">PUW25_08635</name>
</gene>
<evidence type="ECO:0000313" key="3">
    <source>
        <dbReference type="Proteomes" id="UP001220962"/>
    </source>
</evidence>
<accession>A0AAX3N6F5</accession>
<dbReference type="AlphaFoldDB" id="A0AAX3N6F5"/>
<keyword evidence="4" id="KW-1185">Reference proteome</keyword>
<sequence>MKHDHSSLQSYTTVAQASNSVKKLHHAVSQAMSHPTPDMLEQANKRLLRAENAVAVARQQLNYSGTEFAEEILSEEKERLASLHASLASKKPEDN</sequence>
<evidence type="ECO:0008006" key="5">
    <source>
        <dbReference type="Google" id="ProtNLM"/>
    </source>
</evidence>
<protein>
    <recommendedName>
        <fullName evidence="5">DUF2564 family protein</fullName>
    </recommendedName>
</protein>
<dbReference type="EMBL" id="CP118101">
    <property type="protein sequence ID" value="WDH84315.1"/>
    <property type="molecule type" value="Genomic_DNA"/>
</dbReference>
<dbReference type="RefSeq" id="WP_047909878.1">
    <property type="nucleotide sequence ID" value="NZ_CP118101.1"/>
</dbReference>
<reference evidence="1 4" key="1">
    <citation type="submission" date="2023-02" db="EMBL/GenBank/DDBJ databases">
        <title>Pathogen: clinical or host-associated sample.</title>
        <authorList>
            <person name="Hergert J."/>
            <person name="Casey R."/>
            <person name="Wagner J."/>
            <person name="Young E.L."/>
            <person name="Oakeson K.F."/>
        </authorList>
    </citation>
    <scope>NUCLEOTIDE SEQUENCE</scope>
    <source>
        <strain evidence="2 4">2022CK-00829</strain>
        <strain evidence="1">2022CK-00830</strain>
    </source>
</reference>
<dbReference type="EMBL" id="CP118108">
    <property type="protein sequence ID" value="WDI03998.1"/>
    <property type="molecule type" value="Genomic_DNA"/>
</dbReference>
<evidence type="ECO:0000313" key="4">
    <source>
        <dbReference type="Proteomes" id="UP001221519"/>
    </source>
</evidence>
<organism evidence="1 3">
    <name type="scientific">Paenibacillus urinalis</name>
    <dbReference type="NCBI Taxonomy" id="521520"/>
    <lineage>
        <taxon>Bacteria</taxon>
        <taxon>Bacillati</taxon>
        <taxon>Bacillota</taxon>
        <taxon>Bacilli</taxon>
        <taxon>Bacillales</taxon>
        <taxon>Paenibacillaceae</taxon>
        <taxon>Paenibacillus</taxon>
    </lineage>
</organism>
<evidence type="ECO:0000313" key="2">
    <source>
        <dbReference type="EMBL" id="WDI03998.1"/>
    </source>
</evidence>
<name>A0AAX3N6F5_9BACL</name>
<dbReference type="Proteomes" id="UP001221519">
    <property type="component" value="Chromosome"/>
</dbReference>